<keyword evidence="13" id="KW-1185">Reference proteome</keyword>
<dbReference type="EMBL" id="PXOA01000470">
    <property type="protein sequence ID" value="RFU75091.1"/>
    <property type="molecule type" value="Genomic_DNA"/>
</dbReference>
<keyword evidence="3 12" id="KW-0645">Protease</keyword>
<keyword evidence="6" id="KW-0378">Hydrolase</keyword>
<evidence type="ECO:0000256" key="3">
    <source>
        <dbReference type="ARBA" id="ARBA00022670"/>
    </source>
</evidence>
<dbReference type="PANTHER" id="PTHR47466:SF1">
    <property type="entry name" value="METALLOPROTEASE MEP1 (AFU_ORTHOLOGUE AFUA_1G07730)-RELATED"/>
    <property type="match status" value="1"/>
</dbReference>
<dbReference type="STRING" id="490622.A0A395NGQ0"/>
<evidence type="ECO:0000256" key="10">
    <source>
        <dbReference type="SAM" id="MobiDB-lite"/>
    </source>
</evidence>
<feature type="region of interest" description="Disordered" evidence="10">
    <location>
        <begin position="134"/>
        <end position="154"/>
    </location>
</feature>
<evidence type="ECO:0000256" key="1">
    <source>
        <dbReference type="ARBA" id="ARBA00003174"/>
    </source>
</evidence>
<proteinExistence type="inferred from homology"/>
<dbReference type="Proteomes" id="UP000266272">
    <property type="component" value="Unassembled WGS sequence"/>
</dbReference>
<gene>
    <name evidence="12" type="ORF">TARUN_7153</name>
</gene>
<evidence type="ECO:0000256" key="4">
    <source>
        <dbReference type="ARBA" id="ARBA00022723"/>
    </source>
</evidence>
<keyword evidence="7" id="KW-0862">Zinc</keyword>
<dbReference type="GO" id="GO:0006508">
    <property type="term" value="P:proteolysis"/>
    <property type="evidence" value="ECO:0007669"/>
    <property type="project" value="UniProtKB-KW"/>
</dbReference>
<reference evidence="12 13" key="1">
    <citation type="journal article" date="2018" name="PLoS Pathog.">
        <title>Evolution of structural diversity of trichothecenes, a family of toxins produced by plant pathogenic and entomopathogenic fungi.</title>
        <authorList>
            <person name="Proctor R.H."/>
            <person name="McCormick S.P."/>
            <person name="Kim H.S."/>
            <person name="Cardoza R.E."/>
            <person name="Stanley A.M."/>
            <person name="Lindo L."/>
            <person name="Kelly A."/>
            <person name="Brown D.W."/>
            <person name="Lee T."/>
            <person name="Vaughan M.M."/>
            <person name="Alexander N.J."/>
            <person name="Busman M."/>
            <person name="Gutierrez S."/>
        </authorList>
    </citation>
    <scope>NUCLEOTIDE SEQUENCE [LARGE SCALE GENOMIC DNA]</scope>
    <source>
        <strain evidence="12 13">IBT 40837</strain>
    </source>
</reference>
<dbReference type="CDD" id="cd04275">
    <property type="entry name" value="ZnMc_pappalysin_like"/>
    <property type="match status" value="1"/>
</dbReference>
<evidence type="ECO:0000256" key="9">
    <source>
        <dbReference type="ARBA" id="ARBA00023157"/>
    </source>
</evidence>
<keyword evidence="4" id="KW-0479">Metal-binding</keyword>
<organism evidence="12 13">
    <name type="scientific">Trichoderma arundinaceum</name>
    <dbReference type="NCBI Taxonomy" id="490622"/>
    <lineage>
        <taxon>Eukaryota</taxon>
        <taxon>Fungi</taxon>
        <taxon>Dikarya</taxon>
        <taxon>Ascomycota</taxon>
        <taxon>Pezizomycotina</taxon>
        <taxon>Sordariomycetes</taxon>
        <taxon>Hypocreomycetidae</taxon>
        <taxon>Hypocreales</taxon>
        <taxon>Hypocreaceae</taxon>
        <taxon>Trichoderma</taxon>
    </lineage>
</organism>
<dbReference type="Gene3D" id="3.40.390.10">
    <property type="entry name" value="Collagenase (Catalytic Domain)"/>
    <property type="match status" value="1"/>
</dbReference>
<keyword evidence="5" id="KW-0732">Signal</keyword>
<comment type="similarity">
    <text evidence="2">Belongs to the peptidase M43B family.</text>
</comment>
<dbReference type="SUPFAM" id="SSF55486">
    <property type="entry name" value="Metalloproteases ('zincins'), catalytic domain"/>
    <property type="match status" value="1"/>
</dbReference>
<keyword evidence="9" id="KW-1015">Disulfide bond</keyword>
<comment type="function">
    <text evidence="1">Secreted metalloproteinase that allows assimilation of proteinaceous substrates.</text>
</comment>
<evidence type="ECO:0000256" key="6">
    <source>
        <dbReference type="ARBA" id="ARBA00022801"/>
    </source>
</evidence>
<dbReference type="InterPro" id="IPR024079">
    <property type="entry name" value="MetalloPept_cat_dom_sf"/>
</dbReference>
<evidence type="ECO:0000256" key="5">
    <source>
        <dbReference type="ARBA" id="ARBA00022729"/>
    </source>
</evidence>
<keyword evidence="8 12" id="KW-0482">Metalloprotease</keyword>
<protein>
    <submittedName>
        <fullName evidence="12">Metalloprotease</fullName>
    </submittedName>
</protein>
<dbReference type="Pfam" id="PF05572">
    <property type="entry name" value="Peptidase_M43"/>
    <property type="match status" value="1"/>
</dbReference>
<dbReference type="InterPro" id="IPR008754">
    <property type="entry name" value="Peptidase_M43"/>
</dbReference>
<dbReference type="PANTHER" id="PTHR47466">
    <property type="match status" value="1"/>
</dbReference>
<feature type="non-terminal residue" evidence="12">
    <location>
        <position position="1"/>
    </location>
</feature>
<comment type="caution">
    <text evidence="12">The sequence shown here is derived from an EMBL/GenBank/DDBJ whole genome shotgun (WGS) entry which is preliminary data.</text>
</comment>
<dbReference type="AlphaFoldDB" id="A0A395NGQ0"/>
<dbReference type="OrthoDB" id="536211at2759"/>
<feature type="domain" description="Peptidase M43 pregnancy-associated plasma-A" evidence="11">
    <location>
        <begin position="103"/>
        <end position="189"/>
    </location>
</feature>
<evidence type="ECO:0000256" key="7">
    <source>
        <dbReference type="ARBA" id="ARBA00022833"/>
    </source>
</evidence>
<sequence length="200" mass="22437">DEALNRQFQVLKTDYAPTGISFSLKSIDKTINETWANNTDLKRMWHTLRKGGYNELNLWFIPTLGNYGFCTLPASSEDVAYAFYEDGCTIRSDTVPGGRAKEYNLGKTVTHEVGHWFGLLHTFEGGCEGEGDYVDDTPAQASPSSGCPEGRDSCPDKPGLDPIHNFMDYSYDACYKEFTPGQVDRMRKVWSGYRAWAVEA</sequence>
<evidence type="ECO:0000313" key="13">
    <source>
        <dbReference type="Proteomes" id="UP000266272"/>
    </source>
</evidence>
<dbReference type="GO" id="GO:0008237">
    <property type="term" value="F:metallopeptidase activity"/>
    <property type="evidence" value="ECO:0007669"/>
    <property type="project" value="UniProtKB-KW"/>
</dbReference>
<evidence type="ECO:0000256" key="2">
    <source>
        <dbReference type="ARBA" id="ARBA00008721"/>
    </source>
</evidence>
<evidence type="ECO:0000256" key="8">
    <source>
        <dbReference type="ARBA" id="ARBA00023049"/>
    </source>
</evidence>
<dbReference type="GO" id="GO:0046872">
    <property type="term" value="F:metal ion binding"/>
    <property type="evidence" value="ECO:0007669"/>
    <property type="project" value="UniProtKB-KW"/>
</dbReference>
<name>A0A395NGQ0_TRIAR</name>
<evidence type="ECO:0000313" key="12">
    <source>
        <dbReference type="EMBL" id="RFU75091.1"/>
    </source>
</evidence>
<evidence type="ECO:0000259" key="11">
    <source>
        <dbReference type="Pfam" id="PF05572"/>
    </source>
</evidence>
<accession>A0A395NGQ0</accession>